<dbReference type="InterPro" id="IPR007278">
    <property type="entry name" value="DUF397"/>
</dbReference>
<protein>
    <recommendedName>
        <fullName evidence="2">DUF397 domain-containing protein</fullName>
    </recommendedName>
</protein>
<dbReference type="AlphaFoldDB" id="A0A2H0RHF2"/>
<feature type="region of interest" description="Disordered" evidence="1">
    <location>
        <begin position="1"/>
        <end position="20"/>
    </location>
</feature>
<evidence type="ECO:0000256" key="1">
    <source>
        <dbReference type="SAM" id="MobiDB-lite"/>
    </source>
</evidence>
<evidence type="ECO:0000313" key="4">
    <source>
        <dbReference type="Proteomes" id="UP000230431"/>
    </source>
</evidence>
<dbReference type="EMBL" id="PCYK01000022">
    <property type="protein sequence ID" value="PIR45856.1"/>
    <property type="molecule type" value="Genomic_DNA"/>
</dbReference>
<dbReference type="Proteomes" id="UP000230431">
    <property type="component" value="Unassembled WGS sequence"/>
</dbReference>
<comment type="caution">
    <text evidence="3">The sequence shown here is derived from an EMBL/GenBank/DDBJ whole genome shotgun (WGS) entry which is preliminary data.</text>
</comment>
<proteinExistence type="predicted"/>
<organism evidence="3 4">
    <name type="scientific">Candidatus Vogelbacteria bacterium CG10_big_fil_rev_8_21_14_0_10_49_38</name>
    <dbReference type="NCBI Taxonomy" id="1975043"/>
    <lineage>
        <taxon>Bacteria</taxon>
        <taxon>Candidatus Vogeliibacteriota</taxon>
    </lineage>
</organism>
<evidence type="ECO:0000259" key="2">
    <source>
        <dbReference type="Pfam" id="PF04149"/>
    </source>
</evidence>
<sequence>MDNHFGNGRPFSVNDRGQKVDDQGFATSSITFITNRRTCVSAKIGSDAVLIRNTEDPQEKTLSFSHEEWRAFIHGVKQNEFDLP</sequence>
<dbReference type="Pfam" id="PF04149">
    <property type="entry name" value="DUF397"/>
    <property type="match status" value="1"/>
</dbReference>
<feature type="domain" description="DUF397" evidence="2">
    <location>
        <begin position="37"/>
        <end position="77"/>
    </location>
</feature>
<accession>A0A2H0RHF2</accession>
<name>A0A2H0RHF2_9BACT</name>
<evidence type="ECO:0000313" key="3">
    <source>
        <dbReference type="EMBL" id="PIR45856.1"/>
    </source>
</evidence>
<reference evidence="3 4" key="1">
    <citation type="submission" date="2017-09" db="EMBL/GenBank/DDBJ databases">
        <title>Depth-based differentiation of microbial function through sediment-hosted aquifers and enrichment of novel symbionts in the deep terrestrial subsurface.</title>
        <authorList>
            <person name="Probst A.J."/>
            <person name="Ladd B."/>
            <person name="Jarett J.K."/>
            <person name="Geller-Mcgrath D.E."/>
            <person name="Sieber C.M."/>
            <person name="Emerson J.B."/>
            <person name="Anantharaman K."/>
            <person name="Thomas B.C."/>
            <person name="Malmstrom R."/>
            <person name="Stieglmeier M."/>
            <person name="Klingl A."/>
            <person name="Woyke T."/>
            <person name="Ryan C.M."/>
            <person name="Banfield J.F."/>
        </authorList>
    </citation>
    <scope>NUCLEOTIDE SEQUENCE [LARGE SCALE GENOMIC DNA]</scope>
    <source>
        <strain evidence="3">CG10_big_fil_rev_8_21_14_0_10_49_38</strain>
    </source>
</reference>
<gene>
    <name evidence="3" type="ORF">COV08_02715</name>
</gene>